<evidence type="ECO:0000256" key="6">
    <source>
        <dbReference type="SAM" id="MobiDB-lite"/>
    </source>
</evidence>
<dbReference type="InterPro" id="IPR004839">
    <property type="entry name" value="Aminotransferase_I/II_large"/>
</dbReference>
<evidence type="ECO:0000256" key="3">
    <source>
        <dbReference type="ARBA" id="ARBA00023015"/>
    </source>
</evidence>
<dbReference type="PANTHER" id="PTHR46577">
    <property type="entry name" value="HTH-TYPE TRANSCRIPTIONAL REGULATORY PROTEIN GABR"/>
    <property type="match status" value="1"/>
</dbReference>
<feature type="region of interest" description="Disordered" evidence="6">
    <location>
        <begin position="86"/>
        <end position="118"/>
    </location>
</feature>
<evidence type="ECO:0000256" key="2">
    <source>
        <dbReference type="ARBA" id="ARBA00022898"/>
    </source>
</evidence>
<dbReference type="Gene3D" id="3.90.1150.10">
    <property type="entry name" value="Aspartate Aminotransferase, domain 1"/>
    <property type="match status" value="1"/>
</dbReference>
<dbReference type="InterPro" id="IPR051446">
    <property type="entry name" value="HTH_trans_reg/aminotransferase"/>
</dbReference>
<evidence type="ECO:0000256" key="1">
    <source>
        <dbReference type="ARBA" id="ARBA00005384"/>
    </source>
</evidence>
<dbReference type="InterPro" id="IPR015421">
    <property type="entry name" value="PyrdxlP-dep_Trfase_major"/>
</dbReference>
<dbReference type="InterPro" id="IPR036388">
    <property type="entry name" value="WH-like_DNA-bd_sf"/>
</dbReference>
<dbReference type="AlphaFoldDB" id="A0A6P0HN56"/>
<evidence type="ECO:0000259" key="7">
    <source>
        <dbReference type="PROSITE" id="PS50949"/>
    </source>
</evidence>
<dbReference type="SUPFAM" id="SSF46785">
    <property type="entry name" value="Winged helix' DNA-binding domain"/>
    <property type="match status" value="1"/>
</dbReference>
<dbReference type="SMART" id="SM00345">
    <property type="entry name" value="HTH_GNTR"/>
    <property type="match status" value="1"/>
</dbReference>
<dbReference type="PANTHER" id="PTHR46577:SF1">
    <property type="entry name" value="HTH-TYPE TRANSCRIPTIONAL REGULATORY PROTEIN GABR"/>
    <property type="match status" value="1"/>
</dbReference>
<dbReference type="PROSITE" id="PS50949">
    <property type="entry name" value="HTH_GNTR"/>
    <property type="match status" value="1"/>
</dbReference>
<dbReference type="GO" id="GO:0003677">
    <property type="term" value="F:DNA binding"/>
    <property type="evidence" value="ECO:0007669"/>
    <property type="project" value="UniProtKB-KW"/>
</dbReference>
<evidence type="ECO:0000256" key="4">
    <source>
        <dbReference type="ARBA" id="ARBA00023125"/>
    </source>
</evidence>
<keyword evidence="9" id="KW-1185">Reference proteome</keyword>
<proteinExistence type="inferred from homology"/>
<evidence type="ECO:0000313" key="8">
    <source>
        <dbReference type="EMBL" id="NEN80129.1"/>
    </source>
</evidence>
<dbReference type="CDD" id="cd07377">
    <property type="entry name" value="WHTH_GntR"/>
    <property type="match status" value="1"/>
</dbReference>
<dbReference type="GO" id="GO:0003700">
    <property type="term" value="F:DNA-binding transcription factor activity"/>
    <property type="evidence" value="ECO:0007669"/>
    <property type="project" value="InterPro"/>
</dbReference>
<dbReference type="Proteomes" id="UP000468687">
    <property type="component" value="Unassembled WGS sequence"/>
</dbReference>
<dbReference type="GO" id="GO:0008483">
    <property type="term" value="F:transaminase activity"/>
    <property type="evidence" value="ECO:0007669"/>
    <property type="project" value="UniProtKB-KW"/>
</dbReference>
<dbReference type="SUPFAM" id="SSF53383">
    <property type="entry name" value="PLP-dependent transferases"/>
    <property type="match status" value="1"/>
</dbReference>
<dbReference type="CDD" id="cd00609">
    <property type="entry name" value="AAT_like"/>
    <property type="match status" value="1"/>
</dbReference>
<dbReference type="InterPro" id="IPR015422">
    <property type="entry name" value="PyrdxlP-dep_Trfase_small"/>
</dbReference>
<evidence type="ECO:0000313" key="9">
    <source>
        <dbReference type="Proteomes" id="UP000468687"/>
    </source>
</evidence>
<dbReference type="Gene3D" id="1.10.10.10">
    <property type="entry name" value="Winged helix-like DNA-binding domain superfamily/Winged helix DNA-binding domain"/>
    <property type="match status" value="1"/>
</dbReference>
<dbReference type="GO" id="GO:0030170">
    <property type="term" value="F:pyridoxal phosphate binding"/>
    <property type="evidence" value="ECO:0007669"/>
    <property type="project" value="InterPro"/>
</dbReference>
<accession>A0A6P0HN56</accession>
<keyword evidence="2" id="KW-0663">Pyridoxal phosphate</keyword>
<dbReference type="PRINTS" id="PR00035">
    <property type="entry name" value="HTHGNTR"/>
</dbReference>
<evidence type="ECO:0000256" key="5">
    <source>
        <dbReference type="ARBA" id="ARBA00023163"/>
    </source>
</evidence>
<keyword evidence="5" id="KW-0804">Transcription</keyword>
<dbReference type="InterPro" id="IPR036390">
    <property type="entry name" value="WH_DNA-bd_sf"/>
</dbReference>
<keyword evidence="8" id="KW-0032">Aminotransferase</keyword>
<dbReference type="Pfam" id="PF00155">
    <property type="entry name" value="Aminotran_1_2"/>
    <property type="match status" value="1"/>
</dbReference>
<comment type="similarity">
    <text evidence="1">In the C-terminal section; belongs to the class-I pyridoxal-phosphate-dependent aminotransferase family.</text>
</comment>
<sequence length="502" mass="52492">MSPTVTASRVATLVAGFDRSPAYEGLAAALRLAIGDGRVPYGARLPSERDLTGVLAVSRTTVTRAYALLVEQGYAAARRGAGTFAQVPGGPARARDRALTPRPTRAVPRADGRGDAGGLGVSGDDDLVDLVCAACPAPPGIAEAYAAAADELPGYLGGHGYFPTALPQLAEAIAARYEADGLPTTPDQVVVTAGALAGTAIAATALLRTGDRALVDNPVYPNAVHALRRAGARIATAPVGREGWDLDAYVAAVRQAAPRVAYVIPDFQNPTGHLLGTADRERLAETLRRAHVVPLVDESLRHLRLDLAAADLPPAFATFAPDAVSVGSASKVLWGGLRLGWMRLPSASVAATVEARLGLDLGAPVLEQLVLARLLADPTAEDAQRERMRAQRDHLVAALRRHLPAWRFEVPRGGLVLWCELPVPVASRLADEAERLGVAIAAGPQFATGGGLDHFVRLPWTRPPHELDLAVQRLAAAWDRVTGGADEDTGARRGGEGTVLVA</sequence>
<comment type="caution">
    <text evidence="8">The sequence shown here is derived from an EMBL/GenBank/DDBJ whole genome shotgun (WGS) entry which is preliminary data.</text>
</comment>
<keyword evidence="8" id="KW-0808">Transferase</keyword>
<dbReference type="InterPro" id="IPR000524">
    <property type="entry name" value="Tscrpt_reg_HTH_GntR"/>
</dbReference>
<feature type="domain" description="HTH gntR-type" evidence="7">
    <location>
        <begin position="20"/>
        <end position="88"/>
    </location>
</feature>
<dbReference type="InterPro" id="IPR015424">
    <property type="entry name" value="PyrdxlP-dep_Trfase"/>
</dbReference>
<dbReference type="Pfam" id="PF00392">
    <property type="entry name" value="GntR"/>
    <property type="match status" value="1"/>
</dbReference>
<keyword evidence="3" id="KW-0805">Transcription regulation</keyword>
<organism evidence="8 9">
    <name type="scientific">Nocardioides zeae</name>
    <dbReference type="NCBI Taxonomy" id="1457234"/>
    <lineage>
        <taxon>Bacteria</taxon>
        <taxon>Bacillati</taxon>
        <taxon>Actinomycetota</taxon>
        <taxon>Actinomycetes</taxon>
        <taxon>Propionibacteriales</taxon>
        <taxon>Nocardioidaceae</taxon>
        <taxon>Nocardioides</taxon>
    </lineage>
</organism>
<dbReference type="Gene3D" id="3.40.640.10">
    <property type="entry name" value="Type I PLP-dependent aspartate aminotransferase-like (Major domain)"/>
    <property type="match status" value="1"/>
</dbReference>
<reference evidence="8 9" key="1">
    <citation type="journal article" date="2014" name="Int. J. Syst. Evol. Microbiol.">
        <title>Nocardioides zeae sp. nov., isolated from the stem of Zea mays.</title>
        <authorList>
            <person name="Glaeser S.P."/>
            <person name="McInroy J.A."/>
            <person name="Busse H.J."/>
            <person name="Kampfer P."/>
        </authorList>
    </citation>
    <scope>NUCLEOTIDE SEQUENCE [LARGE SCALE GENOMIC DNA]</scope>
    <source>
        <strain evidence="8 9">JCM 30728</strain>
    </source>
</reference>
<gene>
    <name evidence="8" type="ORF">G3T38_17855</name>
</gene>
<name>A0A6P0HN56_9ACTN</name>
<keyword evidence="4" id="KW-0238">DNA-binding</keyword>
<dbReference type="EMBL" id="JAAGXA010000015">
    <property type="protein sequence ID" value="NEN80129.1"/>
    <property type="molecule type" value="Genomic_DNA"/>
</dbReference>
<protein>
    <submittedName>
        <fullName evidence="8">PLP-dependent aminotransferase family protein</fullName>
    </submittedName>
</protein>